<keyword evidence="1" id="KW-0175">Coiled coil</keyword>
<comment type="caution">
    <text evidence="3">The sequence shown here is derived from an EMBL/GenBank/DDBJ whole genome shotgun (WGS) entry which is preliminary data.</text>
</comment>
<feature type="region of interest" description="Disordered" evidence="2">
    <location>
        <begin position="318"/>
        <end position="364"/>
    </location>
</feature>
<gene>
    <name evidence="3" type="ORF">LSH36_201g04013</name>
</gene>
<protein>
    <submittedName>
        <fullName evidence="3">Uncharacterized protein</fullName>
    </submittedName>
</protein>
<evidence type="ECO:0000256" key="1">
    <source>
        <dbReference type="SAM" id="Coils"/>
    </source>
</evidence>
<evidence type="ECO:0000256" key="2">
    <source>
        <dbReference type="SAM" id="MobiDB-lite"/>
    </source>
</evidence>
<accession>A0AAD9N7I2</accession>
<name>A0AAD9N7I2_9ANNE</name>
<reference evidence="3" key="1">
    <citation type="journal article" date="2023" name="Mol. Biol. Evol.">
        <title>Third-Generation Sequencing Reveals the Adaptive Role of the Epigenome in Three Deep-Sea Polychaetes.</title>
        <authorList>
            <person name="Perez M."/>
            <person name="Aroh O."/>
            <person name="Sun Y."/>
            <person name="Lan Y."/>
            <person name="Juniper S.K."/>
            <person name="Young C.R."/>
            <person name="Angers B."/>
            <person name="Qian P.Y."/>
        </authorList>
    </citation>
    <scope>NUCLEOTIDE SEQUENCE</scope>
    <source>
        <strain evidence="3">P08H-3</strain>
    </source>
</reference>
<organism evidence="3 4">
    <name type="scientific">Paralvinella palmiformis</name>
    <dbReference type="NCBI Taxonomy" id="53620"/>
    <lineage>
        <taxon>Eukaryota</taxon>
        <taxon>Metazoa</taxon>
        <taxon>Spiralia</taxon>
        <taxon>Lophotrochozoa</taxon>
        <taxon>Annelida</taxon>
        <taxon>Polychaeta</taxon>
        <taxon>Sedentaria</taxon>
        <taxon>Canalipalpata</taxon>
        <taxon>Terebellida</taxon>
        <taxon>Terebelliformia</taxon>
        <taxon>Alvinellidae</taxon>
        <taxon>Paralvinella</taxon>
    </lineage>
</organism>
<evidence type="ECO:0000313" key="4">
    <source>
        <dbReference type="Proteomes" id="UP001208570"/>
    </source>
</evidence>
<dbReference type="AlphaFoldDB" id="A0AAD9N7I2"/>
<feature type="region of interest" description="Disordered" evidence="2">
    <location>
        <begin position="56"/>
        <end position="117"/>
    </location>
</feature>
<sequence>MANVDDKNHHEKSLVNSGTVLDAPEDDEIPQVATNEEHLAVNLDLGVSDGGDFQISPNLNVEKDSVTNSIMGQDVPDLSMDNDNETSSNKDNTTVSHSFGKPVTDRPQHNHMGHSSSKGVRWFDEEIQEDQSRSGHLGYKCRSASGLRMVKQPPKRPYSCSGAIIRIPNVEDSSICLSKDSHKAIRHRMFIRQLVLSVSIARKRMVEEKRINQGQQKYTDLQRQFLHKKEDLTKQRIEAKLSLDQSHKDMGRKVLLTTNHLAKRYRDKRDELEIKRIEANNLNKEYETKLREKQEEQYRLKQELAELAITLNMEAQKGRTQEVNFEREQKKEMHKSQEKEKNVKEELDSKLARSDNDAKAAEQVRRKLSADLSLTRAHLQLKQREEQRHKKDTDNRLRDNNIIQKQLTEAQQQAEMERQSKQINQRVQEHNQRRHLLTSQAYYTRREHSVQHEQQFSERAKKRSLEQLRREHEDHLKHFQKEVTKGEDMEYNLYNRVKNAEYKRQKEEQALRRLHNELEEIKRQNSASIKSQLAEAAQKEDELKQKLTKVHAQLAKVRQLKD</sequence>
<evidence type="ECO:0000313" key="3">
    <source>
        <dbReference type="EMBL" id="KAK2156984.1"/>
    </source>
</evidence>
<dbReference type="Proteomes" id="UP001208570">
    <property type="component" value="Unassembled WGS sequence"/>
</dbReference>
<feature type="coiled-coil region" evidence="1">
    <location>
        <begin position="462"/>
        <end position="553"/>
    </location>
</feature>
<feature type="region of interest" description="Disordered" evidence="2">
    <location>
        <begin position="1"/>
        <end position="29"/>
    </location>
</feature>
<feature type="coiled-coil region" evidence="1">
    <location>
        <begin position="400"/>
        <end position="433"/>
    </location>
</feature>
<keyword evidence="4" id="KW-1185">Reference proteome</keyword>
<dbReference type="EMBL" id="JAODUP010000201">
    <property type="protein sequence ID" value="KAK2156984.1"/>
    <property type="molecule type" value="Genomic_DNA"/>
</dbReference>
<feature type="compositionally biased region" description="Polar residues" evidence="2">
    <location>
        <begin position="85"/>
        <end position="97"/>
    </location>
</feature>
<proteinExistence type="predicted"/>
<feature type="compositionally biased region" description="Basic and acidic residues" evidence="2">
    <location>
        <begin position="1"/>
        <end position="13"/>
    </location>
</feature>